<proteinExistence type="predicted"/>
<dbReference type="SUPFAM" id="SSF55060">
    <property type="entry name" value="GHMP Kinase, C-terminal domain"/>
    <property type="match status" value="1"/>
</dbReference>
<evidence type="ECO:0000256" key="8">
    <source>
        <dbReference type="ARBA" id="ARBA00023098"/>
    </source>
</evidence>
<dbReference type="Gene3D" id="3.30.70.890">
    <property type="entry name" value="GHMP kinase, C-terminal domain"/>
    <property type="match status" value="1"/>
</dbReference>
<dbReference type="Pfam" id="PF08544">
    <property type="entry name" value="GHMP_kinases_C"/>
    <property type="match status" value="1"/>
</dbReference>
<gene>
    <name evidence="13" type="ORF">PDESU_03877</name>
</gene>
<dbReference type="SUPFAM" id="SSF54211">
    <property type="entry name" value="Ribosomal protein S5 domain 2-like"/>
    <property type="match status" value="1"/>
</dbReference>
<dbReference type="Pfam" id="PF00288">
    <property type="entry name" value="GHMP_kinases_N"/>
    <property type="match status" value="1"/>
</dbReference>
<dbReference type="PRINTS" id="PR00959">
    <property type="entry name" value="MEVGALKINASE"/>
</dbReference>
<evidence type="ECO:0000256" key="6">
    <source>
        <dbReference type="ARBA" id="ARBA00022840"/>
    </source>
</evidence>
<keyword evidence="4" id="KW-0547">Nucleotide-binding</keyword>
<dbReference type="UniPathway" id="UPA00057">
    <property type="reaction ID" value="UER00098"/>
</dbReference>
<evidence type="ECO:0000256" key="5">
    <source>
        <dbReference type="ARBA" id="ARBA00022777"/>
    </source>
</evidence>
<keyword evidence="3" id="KW-0808">Transferase</keyword>
<dbReference type="Pfam" id="PF10509">
    <property type="entry name" value="GalKase_gal_bdg"/>
    <property type="match status" value="1"/>
</dbReference>
<dbReference type="PANTHER" id="PTHR43290:SF2">
    <property type="entry name" value="MEVALONATE KINASE"/>
    <property type="match status" value="1"/>
</dbReference>
<dbReference type="Gene3D" id="3.30.230.10">
    <property type="match status" value="1"/>
</dbReference>
<keyword evidence="7" id="KW-0460">Magnesium</keyword>
<evidence type="ECO:0000256" key="3">
    <source>
        <dbReference type="ARBA" id="ARBA00022679"/>
    </source>
</evidence>
<accession>A0A6C2U5V5</accession>
<dbReference type="GO" id="GO:0005524">
    <property type="term" value="F:ATP binding"/>
    <property type="evidence" value="ECO:0007669"/>
    <property type="project" value="UniProtKB-KW"/>
</dbReference>
<evidence type="ECO:0000313" key="13">
    <source>
        <dbReference type="EMBL" id="VGO15295.1"/>
    </source>
</evidence>
<evidence type="ECO:0000256" key="4">
    <source>
        <dbReference type="ARBA" id="ARBA00022741"/>
    </source>
</evidence>
<dbReference type="InterPro" id="IPR013750">
    <property type="entry name" value="GHMP_kinase_C_dom"/>
</dbReference>
<dbReference type="GO" id="GO:0004496">
    <property type="term" value="F:mevalonate kinase activity"/>
    <property type="evidence" value="ECO:0007669"/>
    <property type="project" value="InterPro"/>
</dbReference>
<evidence type="ECO:0000259" key="11">
    <source>
        <dbReference type="Pfam" id="PF08544"/>
    </source>
</evidence>
<dbReference type="GO" id="GO:0005975">
    <property type="term" value="P:carbohydrate metabolic process"/>
    <property type="evidence" value="ECO:0007669"/>
    <property type="project" value="UniProtKB-ARBA"/>
</dbReference>
<dbReference type="InterPro" id="IPR006204">
    <property type="entry name" value="GHMP_kinase_N_dom"/>
</dbReference>
<evidence type="ECO:0000313" key="14">
    <source>
        <dbReference type="Proteomes" id="UP000366872"/>
    </source>
</evidence>
<dbReference type="InterPro" id="IPR019539">
    <property type="entry name" value="GalKase_N"/>
</dbReference>
<evidence type="ECO:0000256" key="9">
    <source>
        <dbReference type="ARBA" id="ARBA00029438"/>
    </source>
</evidence>
<evidence type="ECO:0000256" key="2">
    <source>
        <dbReference type="ARBA" id="ARBA00022516"/>
    </source>
</evidence>
<keyword evidence="8" id="KW-0443">Lipid metabolism</keyword>
<feature type="domain" description="GHMP kinase C-terminal" evidence="11">
    <location>
        <begin position="223"/>
        <end position="286"/>
    </location>
</feature>
<dbReference type="InterPro" id="IPR006205">
    <property type="entry name" value="Mev_gal_kin"/>
</dbReference>
<feature type="domain" description="Galactokinase N-terminal" evidence="12">
    <location>
        <begin position="8"/>
        <end position="42"/>
    </location>
</feature>
<evidence type="ECO:0000256" key="1">
    <source>
        <dbReference type="ARBA" id="ARBA00022490"/>
    </source>
</evidence>
<dbReference type="InterPro" id="IPR014721">
    <property type="entry name" value="Ribsml_uS5_D2-typ_fold_subgr"/>
</dbReference>
<reference evidence="13 14" key="1">
    <citation type="submission" date="2019-04" db="EMBL/GenBank/DDBJ databases">
        <authorList>
            <person name="Van Vliet M D."/>
        </authorList>
    </citation>
    <scope>NUCLEOTIDE SEQUENCE [LARGE SCALE GENOMIC DNA]</scope>
    <source>
        <strain evidence="13 14">F1</strain>
    </source>
</reference>
<keyword evidence="2" id="KW-0444">Lipid biosynthesis</keyword>
<protein>
    <submittedName>
        <fullName evidence="13">Phosphomevalonate kinase</fullName>
    </submittedName>
</protein>
<sequence length="311" mass="33481">MMDDTVVITTSAPGSLMLLGEHAVLHGYHALVGAINRRITVQLTQTETDFVRIFSILGEYQAPLNDLVDHSSFGFVIQAIRQQAEHIPTGFDLKIDSDFSSTIGFGSSAAVTVATHAALMAWIMGEEPHRETLFNQSLKTVHEVQKSGSGSDVAASVFGGMVGYTTAPEFHPLELSVPLTAVYCGYKTPTPEVILKVEQMRNEDPAKYERIYATIDASVMEAIDGLRNHDFPAFGEVLNRNQELMDEIGVNTPELQEIVSALQAAPDVFGAKISGSGLGDCAIGVGYADLAGLAYPVHRLEITSAGILYHG</sequence>
<name>A0A6C2U5V5_PONDE</name>
<evidence type="ECO:0000259" key="10">
    <source>
        <dbReference type="Pfam" id="PF00288"/>
    </source>
</evidence>
<keyword evidence="6" id="KW-0067">ATP-binding</keyword>
<evidence type="ECO:0000259" key="12">
    <source>
        <dbReference type="Pfam" id="PF10509"/>
    </source>
</evidence>
<keyword evidence="14" id="KW-1185">Reference proteome</keyword>
<dbReference type="Proteomes" id="UP000366872">
    <property type="component" value="Unassembled WGS sequence"/>
</dbReference>
<dbReference type="AlphaFoldDB" id="A0A6C2U5V5"/>
<dbReference type="GO" id="GO:0005737">
    <property type="term" value="C:cytoplasm"/>
    <property type="evidence" value="ECO:0007669"/>
    <property type="project" value="InterPro"/>
</dbReference>
<comment type="pathway">
    <text evidence="9">Isoprenoid biosynthesis; isopentenyl diphosphate biosynthesis via mevalonate pathway; isopentenyl diphosphate from (R)-mevalonate: step 1/3.</text>
</comment>
<dbReference type="GO" id="GO:0019287">
    <property type="term" value="P:isopentenyl diphosphate biosynthetic process, mevalonate pathway"/>
    <property type="evidence" value="ECO:0007669"/>
    <property type="project" value="UniProtKB-UniPathway"/>
</dbReference>
<keyword evidence="1" id="KW-0963">Cytoplasm</keyword>
<keyword evidence="5 13" id="KW-0418">Kinase</keyword>
<dbReference type="EMBL" id="CAAHFG010000002">
    <property type="protein sequence ID" value="VGO15295.1"/>
    <property type="molecule type" value="Genomic_DNA"/>
</dbReference>
<dbReference type="RefSeq" id="WP_136080873.1">
    <property type="nucleotide sequence ID" value="NZ_CAAHFG010000002.1"/>
</dbReference>
<feature type="domain" description="GHMP kinase N-terminal" evidence="10">
    <location>
        <begin position="76"/>
        <end position="160"/>
    </location>
</feature>
<dbReference type="InterPro" id="IPR020568">
    <property type="entry name" value="Ribosomal_Su5_D2-typ_SF"/>
</dbReference>
<dbReference type="PANTHER" id="PTHR43290">
    <property type="entry name" value="MEVALONATE KINASE"/>
    <property type="match status" value="1"/>
</dbReference>
<organism evidence="13 14">
    <name type="scientific">Pontiella desulfatans</name>
    <dbReference type="NCBI Taxonomy" id="2750659"/>
    <lineage>
        <taxon>Bacteria</taxon>
        <taxon>Pseudomonadati</taxon>
        <taxon>Kiritimatiellota</taxon>
        <taxon>Kiritimatiellia</taxon>
        <taxon>Kiritimatiellales</taxon>
        <taxon>Pontiellaceae</taxon>
        <taxon>Pontiella</taxon>
    </lineage>
</organism>
<evidence type="ECO:0000256" key="7">
    <source>
        <dbReference type="ARBA" id="ARBA00022842"/>
    </source>
</evidence>
<dbReference type="InterPro" id="IPR036554">
    <property type="entry name" value="GHMP_kinase_C_sf"/>
</dbReference>